<organism evidence="3 4">
    <name type="scientific">Yinghuangia soli</name>
    <dbReference type="NCBI Taxonomy" id="2908204"/>
    <lineage>
        <taxon>Bacteria</taxon>
        <taxon>Bacillati</taxon>
        <taxon>Actinomycetota</taxon>
        <taxon>Actinomycetes</taxon>
        <taxon>Kitasatosporales</taxon>
        <taxon>Streptomycetaceae</taxon>
        <taxon>Yinghuangia</taxon>
    </lineage>
</organism>
<feature type="domain" description="N,N-dimethylformamidase beta subunit-like C-terminal" evidence="2">
    <location>
        <begin position="129"/>
        <end position="505"/>
    </location>
</feature>
<gene>
    <name evidence="3" type="ORF">LZ495_05490</name>
</gene>
<dbReference type="EMBL" id="JAKFHA010000002">
    <property type="protein sequence ID" value="MCF2526675.1"/>
    <property type="molecule type" value="Genomic_DNA"/>
</dbReference>
<dbReference type="InterPro" id="IPR046540">
    <property type="entry name" value="DMFA2_C"/>
</dbReference>
<dbReference type="InterPro" id="IPR006311">
    <property type="entry name" value="TAT_signal"/>
</dbReference>
<dbReference type="AlphaFoldDB" id="A0AA41PVL2"/>
<dbReference type="Pfam" id="PF20254">
    <property type="entry name" value="DMFA2_C"/>
    <property type="match status" value="1"/>
</dbReference>
<protein>
    <submittedName>
        <fullName evidence="3">DUF4402 domain-containing protein</fullName>
    </submittedName>
</protein>
<evidence type="ECO:0000256" key="1">
    <source>
        <dbReference type="SAM" id="MobiDB-lite"/>
    </source>
</evidence>
<feature type="region of interest" description="Disordered" evidence="1">
    <location>
        <begin position="31"/>
        <end position="91"/>
    </location>
</feature>
<feature type="compositionally biased region" description="Low complexity" evidence="1">
    <location>
        <begin position="36"/>
        <end position="58"/>
    </location>
</feature>
<evidence type="ECO:0000313" key="4">
    <source>
        <dbReference type="Proteomes" id="UP001165378"/>
    </source>
</evidence>
<dbReference type="PROSITE" id="PS51318">
    <property type="entry name" value="TAT"/>
    <property type="match status" value="1"/>
</dbReference>
<evidence type="ECO:0000259" key="2">
    <source>
        <dbReference type="Pfam" id="PF20254"/>
    </source>
</evidence>
<sequence>MRHMSRRGALGAVGAAGAAAAGLVWWRTSADGGSTPGAKAAASPSSAPSAPGASASPPAKRPVPPADPRRITAENAKNGSTAWKPGRGGAVRVGDDAAHQIKGYASATSVGAGGRIDFHVAVAPAAAYTVTVYRLGDYAGAGARRITASPRLQGAPGAPPALDEATGMLSCDWPVGWTLDVPADWTSGAYLAVFDDENGTRNYTVFAVRDDNRSADFLVVLPFSTYQAYNQYPSDGRSGKSLYYGFDENGKNAYPRRARKVSFDRPYMGDGMPTRFDLDQSAIAWMEKSGYDVTYASSLDLEEGRIDPSWYRALVFSGHDEYWSDRMRTAAEDALRAGVGQAWLTANNMYWHVRFEANARGAAARTMSCWKEDADPGASAQSAPTDMWRRIRRPEQEFLGVQYNGIVAAPTPLVVAQSGHWMWAGTGVRDGDTIRAVVGGEADGVESGVPTPQGVNQVLLSSTPYTLRSGARQVQSTSLYERPDGTLMFCAATFNWALALHHPKYKDERVQRATKNLFDRMRRA</sequence>
<comment type="caution">
    <text evidence="3">The sequence shown here is derived from an EMBL/GenBank/DDBJ whole genome shotgun (WGS) entry which is preliminary data.</text>
</comment>
<proteinExistence type="predicted"/>
<evidence type="ECO:0000313" key="3">
    <source>
        <dbReference type="EMBL" id="MCF2526675.1"/>
    </source>
</evidence>
<dbReference type="Proteomes" id="UP001165378">
    <property type="component" value="Unassembled WGS sequence"/>
</dbReference>
<name>A0AA41PVL2_9ACTN</name>
<reference evidence="3" key="1">
    <citation type="submission" date="2022-01" db="EMBL/GenBank/DDBJ databases">
        <title>Genome-Based Taxonomic Classification of the Phylum Actinobacteria.</title>
        <authorList>
            <person name="Gao Y."/>
        </authorList>
    </citation>
    <scope>NUCLEOTIDE SEQUENCE</scope>
    <source>
        <strain evidence="3">KLBMP 8922</strain>
    </source>
</reference>
<keyword evidence="4" id="KW-1185">Reference proteome</keyword>
<accession>A0AA41PVL2</accession>